<dbReference type="KEGG" id="drt:Dret_1152"/>
<evidence type="ECO:0000259" key="11">
    <source>
        <dbReference type="PROSITE" id="PS50109"/>
    </source>
</evidence>
<dbReference type="Gene3D" id="3.30.565.10">
    <property type="entry name" value="Histidine kinase-like ATPase, C-terminal domain"/>
    <property type="match status" value="1"/>
</dbReference>
<feature type="domain" description="Histidine kinase" evidence="11">
    <location>
        <begin position="384"/>
        <end position="607"/>
    </location>
</feature>
<dbReference type="InterPro" id="IPR035965">
    <property type="entry name" value="PAS-like_dom_sf"/>
</dbReference>
<dbReference type="SUPFAM" id="SSF52172">
    <property type="entry name" value="CheY-like"/>
    <property type="match status" value="1"/>
</dbReference>
<dbReference type="InterPro" id="IPR036890">
    <property type="entry name" value="HATPase_C_sf"/>
</dbReference>
<dbReference type="CDD" id="cd00130">
    <property type="entry name" value="PAS"/>
    <property type="match status" value="1"/>
</dbReference>
<dbReference type="HOGENOM" id="CLU_000445_114_51_7"/>
<reference evidence="16" key="1">
    <citation type="submission" date="2009-09" db="EMBL/GenBank/DDBJ databases">
        <title>The complete chromosome of Desulfohalobium retbaense DSM 5692.</title>
        <authorList>
            <consortium name="US DOE Joint Genome Institute (JGI-PGF)"/>
            <person name="Lucas S."/>
            <person name="Copeland A."/>
            <person name="Lapidus A."/>
            <person name="Glavina del Rio T."/>
            <person name="Dalin E."/>
            <person name="Tice H."/>
            <person name="Bruce D."/>
            <person name="Goodwin L."/>
            <person name="Pitluck S."/>
            <person name="Kyrpides N."/>
            <person name="Mavromatis K."/>
            <person name="Ivanova N."/>
            <person name="Mikhailova N."/>
            <person name="Munk A.C."/>
            <person name="Brettin T."/>
            <person name="Detter J.C."/>
            <person name="Han C."/>
            <person name="Tapia R."/>
            <person name="Larimer F."/>
            <person name="Land M."/>
            <person name="Hauser L."/>
            <person name="Markowitz V."/>
            <person name="Cheng J.-F."/>
            <person name="Hugenholtz P."/>
            <person name="Woyke T."/>
            <person name="Wu D."/>
            <person name="Spring S."/>
            <person name="Klenk H.-P."/>
            <person name="Eisen J.A."/>
        </authorList>
    </citation>
    <scope>NUCLEOTIDE SEQUENCE [LARGE SCALE GENOMIC DNA]</scope>
    <source>
        <strain evidence="16">DSM 5692</strain>
    </source>
</reference>
<dbReference type="eggNOG" id="COG0745">
    <property type="taxonomic scope" value="Bacteria"/>
</dbReference>
<evidence type="ECO:0000256" key="8">
    <source>
        <dbReference type="ARBA" id="ARBA00023012"/>
    </source>
</evidence>
<dbReference type="InterPro" id="IPR013655">
    <property type="entry name" value="PAS_fold_3"/>
</dbReference>
<dbReference type="PROSITE" id="PS50109">
    <property type="entry name" value="HIS_KIN"/>
    <property type="match status" value="1"/>
</dbReference>
<dbReference type="PANTHER" id="PTHR43065">
    <property type="entry name" value="SENSOR HISTIDINE KINASE"/>
    <property type="match status" value="1"/>
</dbReference>
<dbReference type="GO" id="GO:0000155">
    <property type="term" value="F:phosphorelay sensor kinase activity"/>
    <property type="evidence" value="ECO:0007669"/>
    <property type="project" value="InterPro"/>
</dbReference>
<evidence type="ECO:0000313" key="15">
    <source>
        <dbReference type="EMBL" id="ACV68440.1"/>
    </source>
</evidence>
<dbReference type="OrthoDB" id="9806821at2"/>
<dbReference type="InterPro" id="IPR005467">
    <property type="entry name" value="His_kinase_dom"/>
</dbReference>
<dbReference type="Proteomes" id="UP000001052">
    <property type="component" value="Chromosome"/>
</dbReference>
<feature type="modified residue" description="4-aspartylphosphate" evidence="9">
    <location>
        <position position="681"/>
    </location>
</feature>
<keyword evidence="3 9" id="KW-0597">Phosphoprotein</keyword>
<dbReference type="PANTHER" id="PTHR43065:SF46">
    <property type="entry name" value="C4-DICARBOXYLATE TRANSPORT SENSOR PROTEIN DCTB"/>
    <property type="match status" value="1"/>
</dbReference>
<dbReference type="InterPro" id="IPR003661">
    <property type="entry name" value="HisK_dim/P_dom"/>
</dbReference>
<dbReference type="InterPro" id="IPR011006">
    <property type="entry name" value="CheY-like_superfamily"/>
</dbReference>
<dbReference type="InterPro" id="IPR000700">
    <property type="entry name" value="PAS-assoc_C"/>
</dbReference>
<keyword evidence="6 15" id="KW-0418">Kinase</keyword>
<evidence type="ECO:0000256" key="2">
    <source>
        <dbReference type="ARBA" id="ARBA00012438"/>
    </source>
</evidence>
<name>C8X1L8_DESRD</name>
<evidence type="ECO:0000256" key="4">
    <source>
        <dbReference type="ARBA" id="ARBA00022679"/>
    </source>
</evidence>
<keyword evidence="16" id="KW-1185">Reference proteome</keyword>
<sequence length="758" mass="84333">MSAQSPHAELRQRIAELEQAEAAHRETEAALRASNERFQLAMQVCQEGVWDWDIVTDVVYYSPAYATMLGYDPQELPDRVDVWEGLMHPDDKQAALRANRDCIENRCQEFTVEFRMRSKQGQWLWILGRGKAVSRDGDGRALRLVGTHTDISERKRMEEALEKRIIALTRPVSQNTSIAIDELFDVEALQRFQDEFAAATNVASLIIFPDGSPVTQPSNFTRLCNDIIRRTEKGCANCHKSGMLLGAPHPEGPIVQPCLSGGLWDAGASITLCGQHIASWLVGQVRDAGQTEEGIRAYAREIGADEQECVDAFYEVPVMSHNQFQKIAQALFTMANQLSSMAYQNVQQARFITERQDAEAEQEKLQAQLTQAKKMESVGILAGGLAHDFNNLLHAIRGNLDLLGHNKPEAHPDQQRLATIRSSIRRAERLVQQLLLFSRKADSRKQNQDINQVVQESARMLESSIPKMIEIELTLGQGLPLVYADIVQVEQVVLNLGRNAESAMPQGGRLTIETHYAELDEEFVRMHPGSKTGPHVLLIISDTGHGMDEETRARAFEPFFTTKEVGQGSGLGLASVYGIVKSHEGYIQCDSEKGQGTTFRVYWPANPDAETKPVRKNRWESPSKIEGSETVLVVDDEDVILEITVEILEMHGYTVLTARSGEEALSLYAENGHTVDLVILDLNMPGMGGAQCLQHLQQYHHPPRVLLASGYSAHGSVQEVARSAAGFIPKPYHLTELLAKIREVLDRDTQEPTGGNPL</sequence>
<dbReference type="SMART" id="SM00448">
    <property type="entry name" value="REC"/>
    <property type="match status" value="1"/>
</dbReference>
<keyword evidence="8" id="KW-0902">Two-component regulatory system</keyword>
<keyword evidence="10" id="KW-0175">Coiled coil</keyword>
<dbReference type="SMART" id="SM00091">
    <property type="entry name" value="PAS"/>
    <property type="match status" value="1"/>
</dbReference>
<dbReference type="SMART" id="SM00387">
    <property type="entry name" value="HATPase_c"/>
    <property type="match status" value="1"/>
</dbReference>
<dbReference type="PROSITE" id="PS50112">
    <property type="entry name" value="PAS"/>
    <property type="match status" value="1"/>
</dbReference>
<protein>
    <recommendedName>
        <fullName evidence="2">histidine kinase</fullName>
        <ecNumber evidence="2">2.7.13.3</ecNumber>
    </recommendedName>
</protein>
<dbReference type="Gene3D" id="3.40.50.2300">
    <property type="match status" value="1"/>
</dbReference>
<feature type="coiled-coil region" evidence="10">
    <location>
        <begin position="348"/>
        <end position="378"/>
    </location>
</feature>
<dbReference type="eggNOG" id="COG2202">
    <property type="taxonomic scope" value="Bacteria"/>
</dbReference>
<dbReference type="RefSeq" id="WP_015751591.1">
    <property type="nucleotide sequence ID" value="NC_013223.1"/>
</dbReference>
<gene>
    <name evidence="15" type="ordered locus">Dret_1152</name>
</gene>
<dbReference type="EMBL" id="CP001734">
    <property type="protein sequence ID" value="ACV68440.1"/>
    <property type="molecule type" value="Genomic_DNA"/>
</dbReference>
<feature type="domain" description="PAC" evidence="14">
    <location>
        <begin position="110"/>
        <end position="163"/>
    </location>
</feature>
<dbReference type="PROSITE" id="PS50113">
    <property type="entry name" value="PAC"/>
    <property type="match status" value="1"/>
</dbReference>
<dbReference type="SUPFAM" id="SSF55874">
    <property type="entry name" value="ATPase domain of HSP90 chaperone/DNA topoisomerase II/histidine kinase"/>
    <property type="match status" value="1"/>
</dbReference>
<feature type="coiled-coil region" evidence="10">
    <location>
        <begin position="7"/>
        <end position="37"/>
    </location>
</feature>
<comment type="catalytic activity">
    <reaction evidence="1">
        <text>ATP + protein L-histidine = ADP + protein N-phospho-L-histidine.</text>
        <dbReference type="EC" id="2.7.13.3"/>
    </reaction>
</comment>
<dbReference type="InterPro" id="IPR018771">
    <property type="entry name" value="PocR_dom"/>
</dbReference>
<dbReference type="GO" id="GO:0005524">
    <property type="term" value="F:ATP binding"/>
    <property type="evidence" value="ECO:0007669"/>
    <property type="project" value="UniProtKB-KW"/>
</dbReference>
<dbReference type="Pfam" id="PF08447">
    <property type="entry name" value="PAS_3"/>
    <property type="match status" value="1"/>
</dbReference>
<evidence type="ECO:0000256" key="3">
    <source>
        <dbReference type="ARBA" id="ARBA00022553"/>
    </source>
</evidence>
<feature type="domain" description="PAS" evidence="13">
    <location>
        <begin position="34"/>
        <end position="106"/>
    </location>
</feature>
<dbReference type="NCBIfam" id="TIGR00229">
    <property type="entry name" value="sensory_box"/>
    <property type="match status" value="1"/>
</dbReference>
<feature type="domain" description="Response regulatory" evidence="12">
    <location>
        <begin position="630"/>
        <end position="745"/>
    </location>
</feature>
<dbReference type="SUPFAM" id="SSF47384">
    <property type="entry name" value="Homodimeric domain of signal transducing histidine kinase"/>
    <property type="match status" value="1"/>
</dbReference>
<dbReference type="SUPFAM" id="SSF55785">
    <property type="entry name" value="PYP-like sensor domain (PAS domain)"/>
    <property type="match status" value="1"/>
</dbReference>
<dbReference type="Pfam" id="PF10114">
    <property type="entry name" value="PocR"/>
    <property type="match status" value="1"/>
</dbReference>
<evidence type="ECO:0000256" key="10">
    <source>
        <dbReference type="SAM" id="Coils"/>
    </source>
</evidence>
<keyword evidence="7" id="KW-0067">ATP-binding</keyword>
<evidence type="ECO:0000259" key="12">
    <source>
        <dbReference type="PROSITE" id="PS50110"/>
    </source>
</evidence>
<evidence type="ECO:0000256" key="7">
    <source>
        <dbReference type="ARBA" id="ARBA00022840"/>
    </source>
</evidence>
<dbReference type="Pfam" id="PF00512">
    <property type="entry name" value="HisKA"/>
    <property type="match status" value="1"/>
</dbReference>
<evidence type="ECO:0000256" key="6">
    <source>
        <dbReference type="ARBA" id="ARBA00022777"/>
    </source>
</evidence>
<evidence type="ECO:0000256" key="5">
    <source>
        <dbReference type="ARBA" id="ARBA00022741"/>
    </source>
</evidence>
<dbReference type="InterPro" id="IPR001789">
    <property type="entry name" value="Sig_transdc_resp-reg_receiver"/>
</dbReference>
<dbReference type="eggNOG" id="COG4191">
    <property type="taxonomic scope" value="Bacteria"/>
</dbReference>
<dbReference type="InterPro" id="IPR000014">
    <property type="entry name" value="PAS"/>
</dbReference>
<dbReference type="PRINTS" id="PR00344">
    <property type="entry name" value="BCTRLSENSOR"/>
</dbReference>
<dbReference type="InterPro" id="IPR036097">
    <property type="entry name" value="HisK_dim/P_sf"/>
</dbReference>
<keyword evidence="4" id="KW-0808">Transferase</keyword>
<dbReference type="eggNOG" id="COG4936">
    <property type="taxonomic scope" value="Bacteria"/>
</dbReference>
<dbReference type="Pfam" id="PF02518">
    <property type="entry name" value="HATPase_c"/>
    <property type="match status" value="1"/>
</dbReference>
<accession>C8X1L8</accession>
<dbReference type="AlphaFoldDB" id="C8X1L8"/>
<dbReference type="CDD" id="cd00082">
    <property type="entry name" value="HisKA"/>
    <property type="match status" value="1"/>
</dbReference>
<evidence type="ECO:0000256" key="9">
    <source>
        <dbReference type="PROSITE-ProRule" id="PRU00169"/>
    </source>
</evidence>
<dbReference type="EC" id="2.7.13.3" evidence="2"/>
<dbReference type="InterPro" id="IPR004358">
    <property type="entry name" value="Sig_transdc_His_kin-like_C"/>
</dbReference>
<evidence type="ECO:0000259" key="14">
    <source>
        <dbReference type="PROSITE" id="PS50113"/>
    </source>
</evidence>
<dbReference type="Gene3D" id="3.30.450.20">
    <property type="entry name" value="PAS domain"/>
    <property type="match status" value="1"/>
</dbReference>
<dbReference type="Pfam" id="PF00072">
    <property type="entry name" value="Response_reg"/>
    <property type="match status" value="1"/>
</dbReference>
<organism evidence="15 16">
    <name type="scientific">Desulfohalobium retbaense (strain ATCC 49708 / DSM 5692 / JCM 16813 / HR100)</name>
    <dbReference type="NCBI Taxonomy" id="485915"/>
    <lineage>
        <taxon>Bacteria</taxon>
        <taxon>Pseudomonadati</taxon>
        <taxon>Thermodesulfobacteriota</taxon>
        <taxon>Desulfovibrionia</taxon>
        <taxon>Desulfovibrionales</taxon>
        <taxon>Desulfohalobiaceae</taxon>
        <taxon>Desulfohalobium</taxon>
    </lineage>
</organism>
<evidence type="ECO:0000259" key="13">
    <source>
        <dbReference type="PROSITE" id="PS50112"/>
    </source>
</evidence>
<reference evidence="15 16" key="2">
    <citation type="journal article" date="2010" name="Stand. Genomic Sci.">
        <title>Complete genome sequence of Desulfohalobium retbaense type strain (HR(100)).</title>
        <authorList>
            <person name="Spring S."/>
            <person name="Nolan M."/>
            <person name="Lapidus A."/>
            <person name="Glavina Del Rio T."/>
            <person name="Copeland A."/>
            <person name="Tice H."/>
            <person name="Cheng J.F."/>
            <person name="Lucas S."/>
            <person name="Land M."/>
            <person name="Chen F."/>
            <person name="Bruce D."/>
            <person name="Goodwin L."/>
            <person name="Pitluck S."/>
            <person name="Ivanova N."/>
            <person name="Mavromatis K."/>
            <person name="Mikhailova N."/>
            <person name="Pati A."/>
            <person name="Chen A."/>
            <person name="Palaniappan K."/>
            <person name="Hauser L."/>
            <person name="Chang Y.J."/>
            <person name="Jeffries C.D."/>
            <person name="Munk C."/>
            <person name="Kiss H."/>
            <person name="Chain P."/>
            <person name="Han C."/>
            <person name="Brettin T."/>
            <person name="Detter J.C."/>
            <person name="Schuler E."/>
            <person name="Goker M."/>
            <person name="Rohde M."/>
            <person name="Bristow J."/>
            <person name="Eisen J.A."/>
            <person name="Markowitz V."/>
            <person name="Hugenholtz P."/>
            <person name="Kyrpides N.C."/>
            <person name="Klenk H.P."/>
        </authorList>
    </citation>
    <scope>NUCLEOTIDE SEQUENCE [LARGE SCALE GENOMIC DNA]</scope>
    <source>
        <strain evidence="15 16">DSM 5692</strain>
    </source>
</reference>
<dbReference type="InterPro" id="IPR003594">
    <property type="entry name" value="HATPase_dom"/>
</dbReference>
<dbReference type="InterPro" id="IPR001610">
    <property type="entry name" value="PAC"/>
</dbReference>
<proteinExistence type="predicted"/>
<dbReference type="PROSITE" id="PS50110">
    <property type="entry name" value="RESPONSE_REGULATORY"/>
    <property type="match status" value="1"/>
</dbReference>
<keyword evidence="5" id="KW-0547">Nucleotide-binding</keyword>
<dbReference type="Gene3D" id="1.10.287.130">
    <property type="match status" value="1"/>
</dbReference>
<evidence type="ECO:0000313" key="16">
    <source>
        <dbReference type="Proteomes" id="UP000001052"/>
    </source>
</evidence>
<dbReference type="SMART" id="SM00086">
    <property type="entry name" value="PAC"/>
    <property type="match status" value="1"/>
</dbReference>
<evidence type="ECO:0000256" key="1">
    <source>
        <dbReference type="ARBA" id="ARBA00000085"/>
    </source>
</evidence>
<dbReference type="STRING" id="485915.Dret_1152"/>
<dbReference type="CDD" id="cd00156">
    <property type="entry name" value="REC"/>
    <property type="match status" value="1"/>
</dbReference>
<dbReference type="SMART" id="SM00388">
    <property type="entry name" value="HisKA"/>
    <property type="match status" value="1"/>
</dbReference>